<evidence type="ECO:0000313" key="1">
    <source>
        <dbReference type="EMBL" id="KKN19071.1"/>
    </source>
</evidence>
<comment type="caution">
    <text evidence="1">The sequence shown here is derived from an EMBL/GenBank/DDBJ whole genome shotgun (WGS) entry which is preliminary data.</text>
</comment>
<reference evidence="1" key="1">
    <citation type="journal article" date="2015" name="Nature">
        <title>Complex archaea that bridge the gap between prokaryotes and eukaryotes.</title>
        <authorList>
            <person name="Spang A."/>
            <person name="Saw J.H."/>
            <person name="Jorgensen S.L."/>
            <person name="Zaremba-Niedzwiedzka K."/>
            <person name="Martijn J."/>
            <person name="Lind A.E."/>
            <person name="van Eijk R."/>
            <person name="Schleper C."/>
            <person name="Guy L."/>
            <person name="Ettema T.J."/>
        </authorList>
    </citation>
    <scope>NUCLEOTIDE SEQUENCE</scope>
</reference>
<proteinExistence type="predicted"/>
<name>A0A0F9R178_9ZZZZ</name>
<protein>
    <submittedName>
        <fullName evidence="1">Uncharacterized protein</fullName>
    </submittedName>
</protein>
<dbReference type="EMBL" id="LAZR01003369">
    <property type="protein sequence ID" value="KKN19071.1"/>
    <property type="molecule type" value="Genomic_DNA"/>
</dbReference>
<sequence>MKAKKVNNLREALQKQKEKTDKIKSELEFNDSQNVLKIGDLNELLKHIRHLIDEL</sequence>
<accession>A0A0F9R178</accession>
<gene>
    <name evidence="1" type="ORF">LCGC14_0949370</name>
</gene>
<organism evidence="1">
    <name type="scientific">marine sediment metagenome</name>
    <dbReference type="NCBI Taxonomy" id="412755"/>
    <lineage>
        <taxon>unclassified sequences</taxon>
        <taxon>metagenomes</taxon>
        <taxon>ecological metagenomes</taxon>
    </lineage>
</organism>
<dbReference type="AlphaFoldDB" id="A0A0F9R178"/>